<dbReference type="Proteomes" id="UP000241587">
    <property type="component" value="Unassembled WGS sequence"/>
</dbReference>
<evidence type="ECO:0000256" key="1">
    <source>
        <dbReference type="SAM" id="MobiDB-lite"/>
    </source>
</evidence>
<name>A0A2T4GDK7_FUSCU</name>
<dbReference type="OMA" id="GFRWEPA"/>
<sequence length="78" mass="8735">MDRTNQSVSSNKYMHLGFRWEPAPLSHPDPAAAGDRDRNALNDMHRPNYPPPNADDLGSELGDMYAKSAKLQPSRIDK</sequence>
<protein>
    <submittedName>
        <fullName evidence="2">Uncharacterized protein</fullName>
    </submittedName>
</protein>
<evidence type="ECO:0000313" key="2">
    <source>
        <dbReference type="EMBL" id="PTD01611.1"/>
    </source>
</evidence>
<keyword evidence="3" id="KW-1185">Reference proteome</keyword>
<dbReference type="EMBL" id="PVEM01000028">
    <property type="protein sequence ID" value="PTD01611.1"/>
    <property type="molecule type" value="Genomic_DNA"/>
</dbReference>
<dbReference type="OrthoDB" id="5090010at2759"/>
<accession>A0A2T4GDK7</accession>
<feature type="region of interest" description="Disordered" evidence="1">
    <location>
        <begin position="20"/>
        <end position="78"/>
    </location>
</feature>
<gene>
    <name evidence="2" type="ORF">FCULG_00010011</name>
</gene>
<reference evidence="2 3" key="1">
    <citation type="submission" date="2018-02" db="EMBL/GenBank/DDBJ databases">
        <title>Fusarium culmorum secondary metabolites in fungal-bacterial-plant interactions.</title>
        <authorList>
            <person name="Schmidt R."/>
        </authorList>
    </citation>
    <scope>NUCLEOTIDE SEQUENCE [LARGE SCALE GENOMIC DNA]</scope>
    <source>
        <strain evidence="2 3">PV</strain>
    </source>
</reference>
<organism evidence="2 3">
    <name type="scientific">Fusarium culmorum</name>
    <dbReference type="NCBI Taxonomy" id="5516"/>
    <lineage>
        <taxon>Eukaryota</taxon>
        <taxon>Fungi</taxon>
        <taxon>Dikarya</taxon>
        <taxon>Ascomycota</taxon>
        <taxon>Pezizomycotina</taxon>
        <taxon>Sordariomycetes</taxon>
        <taxon>Hypocreomycetidae</taxon>
        <taxon>Hypocreales</taxon>
        <taxon>Nectriaceae</taxon>
        <taxon>Fusarium</taxon>
    </lineage>
</organism>
<comment type="caution">
    <text evidence="2">The sequence shown here is derived from an EMBL/GenBank/DDBJ whole genome shotgun (WGS) entry which is preliminary data.</text>
</comment>
<evidence type="ECO:0000313" key="3">
    <source>
        <dbReference type="Proteomes" id="UP000241587"/>
    </source>
</evidence>
<proteinExistence type="predicted"/>
<feature type="compositionally biased region" description="Basic and acidic residues" evidence="1">
    <location>
        <begin position="34"/>
        <end position="46"/>
    </location>
</feature>
<dbReference type="AlphaFoldDB" id="A0A2T4GDK7"/>